<evidence type="ECO:0000313" key="2">
    <source>
        <dbReference type="Proteomes" id="UP000076512"/>
    </source>
</evidence>
<gene>
    <name evidence="1" type="ORF">AWN90_25000</name>
</gene>
<proteinExistence type="predicted"/>
<keyword evidence="2" id="KW-1185">Reference proteome</keyword>
<name>A0A164NGW7_9NOCA</name>
<dbReference type="EMBL" id="LWGR01000005">
    <property type="protein sequence ID" value="KZM74351.1"/>
    <property type="molecule type" value="Genomic_DNA"/>
</dbReference>
<comment type="caution">
    <text evidence="1">The sequence shown here is derived from an EMBL/GenBank/DDBJ whole genome shotgun (WGS) entry which is preliminary data.</text>
</comment>
<protein>
    <submittedName>
        <fullName evidence="1">Uncharacterized protein</fullName>
    </submittedName>
</protein>
<evidence type="ECO:0000313" key="1">
    <source>
        <dbReference type="EMBL" id="KZM74351.1"/>
    </source>
</evidence>
<sequence>MAGEADDVIGVDQLTVRARPSQFVFDGVCRQMVTRGVQLVDSRCYGIHAVCGRDLAQVVRVRSVSG</sequence>
<dbReference type="Proteomes" id="UP000076512">
    <property type="component" value="Unassembled WGS sequence"/>
</dbReference>
<dbReference type="AlphaFoldDB" id="A0A164NGW7"/>
<organism evidence="1 2">
    <name type="scientific">Nocardia terpenica</name>
    <dbReference type="NCBI Taxonomy" id="455432"/>
    <lineage>
        <taxon>Bacteria</taxon>
        <taxon>Bacillati</taxon>
        <taxon>Actinomycetota</taxon>
        <taxon>Actinomycetes</taxon>
        <taxon>Mycobacteriales</taxon>
        <taxon>Nocardiaceae</taxon>
        <taxon>Nocardia</taxon>
    </lineage>
</organism>
<reference evidence="1 2" key="1">
    <citation type="submission" date="2016-04" db="EMBL/GenBank/DDBJ databases">
        <authorList>
            <person name="Evans L.H."/>
            <person name="Alamgir A."/>
            <person name="Owens N."/>
            <person name="Weber N.D."/>
            <person name="Virtaneva K."/>
            <person name="Barbian K."/>
            <person name="Babar A."/>
            <person name="Rosenke K."/>
        </authorList>
    </citation>
    <scope>NUCLEOTIDE SEQUENCE [LARGE SCALE GENOMIC DNA]</scope>
    <source>
        <strain evidence="1 2">IFM 0406</strain>
    </source>
</reference>
<accession>A0A164NGW7</accession>